<protein>
    <submittedName>
        <fullName evidence="1">Uncharacterized protein</fullName>
    </submittedName>
</protein>
<dbReference type="EMBL" id="QGNW01000098">
    <property type="protein sequence ID" value="RVW97630.1"/>
    <property type="molecule type" value="Genomic_DNA"/>
</dbReference>
<accession>A0A438ILN4</accession>
<name>A0A438ILN4_VITVI</name>
<comment type="caution">
    <text evidence="1">The sequence shown here is derived from an EMBL/GenBank/DDBJ whole genome shotgun (WGS) entry which is preliminary data.</text>
</comment>
<proteinExistence type="predicted"/>
<gene>
    <name evidence="1" type="ORF">CK203_027999</name>
</gene>
<dbReference type="Proteomes" id="UP000288805">
    <property type="component" value="Unassembled WGS sequence"/>
</dbReference>
<evidence type="ECO:0000313" key="1">
    <source>
        <dbReference type="EMBL" id="RVW97630.1"/>
    </source>
</evidence>
<dbReference type="AlphaFoldDB" id="A0A438ILN4"/>
<reference evidence="1 2" key="1">
    <citation type="journal article" date="2018" name="PLoS Genet.">
        <title>Population sequencing reveals clonal diversity and ancestral inbreeding in the grapevine cultivar Chardonnay.</title>
        <authorList>
            <person name="Roach M.J."/>
            <person name="Johnson D.L."/>
            <person name="Bohlmann J."/>
            <person name="van Vuuren H.J."/>
            <person name="Jones S.J."/>
            <person name="Pretorius I.S."/>
            <person name="Schmidt S.A."/>
            <person name="Borneman A.R."/>
        </authorList>
    </citation>
    <scope>NUCLEOTIDE SEQUENCE [LARGE SCALE GENOMIC DNA]</scope>
    <source>
        <strain evidence="2">cv. Chardonnay</strain>
        <tissue evidence="1">Leaf</tissue>
    </source>
</reference>
<evidence type="ECO:0000313" key="2">
    <source>
        <dbReference type="Proteomes" id="UP000288805"/>
    </source>
</evidence>
<organism evidence="1 2">
    <name type="scientific">Vitis vinifera</name>
    <name type="common">Grape</name>
    <dbReference type="NCBI Taxonomy" id="29760"/>
    <lineage>
        <taxon>Eukaryota</taxon>
        <taxon>Viridiplantae</taxon>
        <taxon>Streptophyta</taxon>
        <taxon>Embryophyta</taxon>
        <taxon>Tracheophyta</taxon>
        <taxon>Spermatophyta</taxon>
        <taxon>Magnoliopsida</taxon>
        <taxon>eudicotyledons</taxon>
        <taxon>Gunneridae</taxon>
        <taxon>Pentapetalae</taxon>
        <taxon>rosids</taxon>
        <taxon>Vitales</taxon>
        <taxon>Vitaceae</taxon>
        <taxon>Viteae</taxon>
        <taxon>Vitis</taxon>
    </lineage>
</organism>
<sequence>MHSLDCMNLSTFASDARSWSLLSSGLFTVKSFFTALSQMPDSSPFFPTKFVWKSQVPFKWGLWEVLDKDHHGFFPLWLKRHSLGGMGHSWVKTVKSLGPLMYILDCLKGKELASF</sequence>